<organism evidence="9 10">
    <name type="scientific">Sporothrix epigloea</name>
    <dbReference type="NCBI Taxonomy" id="1892477"/>
    <lineage>
        <taxon>Eukaryota</taxon>
        <taxon>Fungi</taxon>
        <taxon>Dikarya</taxon>
        <taxon>Ascomycota</taxon>
        <taxon>Pezizomycotina</taxon>
        <taxon>Sordariomycetes</taxon>
        <taxon>Sordariomycetidae</taxon>
        <taxon>Ophiostomatales</taxon>
        <taxon>Ophiostomataceae</taxon>
        <taxon>Sporothrix</taxon>
    </lineage>
</organism>
<dbReference type="PANTHER" id="PTHR13131">
    <property type="entry name" value="CYSTINOSIN"/>
    <property type="match status" value="1"/>
</dbReference>
<dbReference type="Proteomes" id="UP001642502">
    <property type="component" value="Unassembled WGS sequence"/>
</dbReference>
<evidence type="ECO:0000256" key="8">
    <source>
        <dbReference type="SAM" id="Phobius"/>
    </source>
</evidence>
<evidence type="ECO:0000256" key="6">
    <source>
        <dbReference type="ARBA" id="ARBA00023136"/>
    </source>
</evidence>
<dbReference type="EMBL" id="CAWUON010000002">
    <property type="protein sequence ID" value="CAK7263125.1"/>
    <property type="molecule type" value="Genomic_DNA"/>
</dbReference>
<reference evidence="9 10" key="1">
    <citation type="submission" date="2024-01" db="EMBL/GenBank/DDBJ databases">
        <authorList>
            <person name="Allen C."/>
            <person name="Tagirdzhanova G."/>
        </authorList>
    </citation>
    <scope>NUCLEOTIDE SEQUENCE [LARGE SCALE GENOMIC DNA]</scope>
    <source>
        <strain evidence="9 10">CBS 119000</strain>
    </source>
</reference>
<gene>
    <name evidence="9" type="ORF">SEPCBS119000_000323</name>
</gene>
<accession>A0ABP0D7B9</accession>
<evidence type="ECO:0000256" key="2">
    <source>
        <dbReference type="ARBA" id="ARBA00022448"/>
    </source>
</evidence>
<comment type="caution">
    <text evidence="9">The sequence shown here is derived from an EMBL/GenBank/DDBJ whole genome shotgun (WGS) entry which is preliminary data.</text>
</comment>
<feature type="compositionally biased region" description="Basic and acidic residues" evidence="7">
    <location>
        <begin position="355"/>
        <end position="368"/>
    </location>
</feature>
<sequence length="368" mass="40731">MDLPAALSAFCGWVYTIMWSLSFYPQWILNARRRSTAGTTVDFPAINCLGFLSYVISTLALRYSRTVRAEYAARHHGLTPTVALNDVVFAVHALILCIVCVSQYYLPQLWGWDKDDGRDATGAGLLAEEYDHDGRPQQGHRRRAHKRTLRAGSRRPSLFILGVMLGCVSSVALIVLLVLRDNAAYSNNTPFRGAQAMRAHMAAAALAASQSKSGETAGDGTSHLSVWTAGRWTWLDVVYTLGYVKVVITLVKYSPQVLANYRNRSTTGWSIAQILLDFGGGILSIAQLLLDSYRQQDWSGLTGNPVKLLLGNVSVFYDVIFFAQHYVLYPNGGSQSKELEDDEEGDAGDEVSSSSHRDTERERLLDRE</sequence>
<feature type="region of interest" description="Disordered" evidence="7">
    <location>
        <begin position="335"/>
        <end position="368"/>
    </location>
</feature>
<dbReference type="SMART" id="SM00679">
    <property type="entry name" value="CTNS"/>
    <property type="match status" value="2"/>
</dbReference>
<keyword evidence="6 8" id="KW-0472">Membrane</keyword>
<dbReference type="Pfam" id="PF04193">
    <property type="entry name" value="PQ-loop"/>
    <property type="match status" value="2"/>
</dbReference>
<keyword evidence="2" id="KW-0813">Transport</keyword>
<name>A0ABP0D7B9_9PEZI</name>
<keyword evidence="4" id="KW-0677">Repeat</keyword>
<evidence type="ECO:0000313" key="9">
    <source>
        <dbReference type="EMBL" id="CAK7263125.1"/>
    </source>
</evidence>
<dbReference type="Gene3D" id="1.20.1280.290">
    <property type="match status" value="2"/>
</dbReference>
<evidence type="ECO:0000313" key="10">
    <source>
        <dbReference type="Proteomes" id="UP001642502"/>
    </source>
</evidence>
<feature type="transmembrane region" description="Helical" evidence="8">
    <location>
        <begin position="158"/>
        <end position="179"/>
    </location>
</feature>
<feature type="transmembrane region" description="Helical" evidence="8">
    <location>
        <begin position="45"/>
        <end position="63"/>
    </location>
</feature>
<evidence type="ECO:0000256" key="1">
    <source>
        <dbReference type="ARBA" id="ARBA00004127"/>
    </source>
</evidence>
<evidence type="ECO:0000256" key="3">
    <source>
        <dbReference type="ARBA" id="ARBA00022692"/>
    </source>
</evidence>
<proteinExistence type="predicted"/>
<evidence type="ECO:0000256" key="4">
    <source>
        <dbReference type="ARBA" id="ARBA00022737"/>
    </source>
</evidence>
<keyword evidence="5 8" id="KW-1133">Transmembrane helix</keyword>
<dbReference type="InterPro" id="IPR005282">
    <property type="entry name" value="LC_transporter"/>
</dbReference>
<keyword evidence="3 8" id="KW-0812">Transmembrane</keyword>
<comment type="subcellular location">
    <subcellularLocation>
        <location evidence="1">Endomembrane system</location>
        <topology evidence="1">Multi-pass membrane protein</topology>
    </subcellularLocation>
</comment>
<evidence type="ECO:0000256" key="5">
    <source>
        <dbReference type="ARBA" id="ARBA00022989"/>
    </source>
</evidence>
<evidence type="ECO:0000256" key="7">
    <source>
        <dbReference type="SAM" id="MobiDB-lite"/>
    </source>
</evidence>
<feature type="compositionally biased region" description="Acidic residues" evidence="7">
    <location>
        <begin position="339"/>
        <end position="349"/>
    </location>
</feature>
<feature type="transmembrane region" description="Helical" evidence="8">
    <location>
        <begin position="83"/>
        <end position="106"/>
    </location>
</feature>
<protein>
    <recommendedName>
        <fullName evidence="11">Cystinosin</fullName>
    </recommendedName>
</protein>
<feature type="transmembrane region" description="Helical" evidence="8">
    <location>
        <begin position="6"/>
        <end position="24"/>
    </location>
</feature>
<keyword evidence="10" id="KW-1185">Reference proteome</keyword>
<dbReference type="PANTHER" id="PTHR13131:SF5">
    <property type="entry name" value="CYSTINOSIN"/>
    <property type="match status" value="1"/>
</dbReference>
<evidence type="ECO:0008006" key="11">
    <source>
        <dbReference type="Google" id="ProtNLM"/>
    </source>
</evidence>
<dbReference type="InterPro" id="IPR006603">
    <property type="entry name" value="PQ-loop_rpt"/>
</dbReference>